<dbReference type="AlphaFoldDB" id="A0AAN8YTU2"/>
<dbReference type="SUPFAM" id="SSF81383">
    <property type="entry name" value="F-box domain"/>
    <property type="match status" value="1"/>
</dbReference>
<dbReference type="InterPro" id="IPR006527">
    <property type="entry name" value="F-box-assoc_dom_typ1"/>
</dbReference>
<evidence type="ECO:0000259" key="1">
    <source>
        <dbReference type="PROSITE" id="PS50181"/>
    </source>
</evidence>
<dbReference type="Pfam" id="PF07734">
    <property type="entry name" value="FBA_1"/>
    <property type="match status" value="1"/>
</dbReference>
<evidence type="ECO:0000313" key="3">
    <source>
        <dbReference type="Proteomes" id="UP001370490"/>
    </source>
</evidence>
<dbReference type="InterPro" id="IPR050796">
    <property type="entry name" value="SCF_F-box_component"/>
</dbReference>
<dbReference type="SUPFAM" id="SSF117281">
    <property type="entry name" value="Kelch motif"/>
    <property type="match status" value="1"/>
</dbReference>
<dbReference type="Proteomes" id="UP001370490">
    <property type="component" value="Unassembled WGS sequence"/>
</dbReference>
<name>A0AAN8YTU2_9MAGN</name>
<comment type="caution">
    <text evidence="2">The sequence shown here is derived from an EMBL/GenBank/DDBJ whole genome shotgun (WGS) entry which is preliminary data.</text>
</comment>
<dbReference type="SMART" id="SM00612">
    <property type="entry name" value="Kelch"/>
    <property type="match status" value="1"/>
</dbReference>
<dbReference type="Gene3D" id="2.120.10.80">
    <property type="entry name" value="Kelch-type beta propeller"/>
    <property type="match status" value="1"/>
</dbReference>
<dbReference type="InterPro" id="IPR001810">
    <property type="entry name" value="F-box_dom"/>
</dbReference>
<dbReference type="PROSITE" id="PS50181">
    <property type="entry name" value="FBOX"/>
    <property type="match status" value="1"/>
</dbReference>
<dbReference type="PANTHER" id="PTHR31672">
    <property type="entry name" value="BNACNNG10540D PROTEIN"/>
    <property type="match status" value="1"/>
</dbReference>
<dbReference type="PANTHER" id="PTHR31672:SF2">
    <property type="entry name" value="F-BOX DOMAIN-CONTAINING PROTEIN"/>
    <property type="match status" value="1"/>
</dbReference>
<dbReference type="CDD" id="cd09917">
    <property type="entry name" value="F-box_SF"/>
    <property type="match status" value="1"/>
</dbReference>
<proteinExistence type="predicted"/>
<feature type="domain" description="F-box" evidence="1">
    <location>
        <begin position="1"/>
        <end position="33"/>
    </location>
</feature>
<dbReference type="Pfam" id="PF12937">
    <property type="entry name" value="F-box-like"/>
    <property type="match status" value="1"/>
</dbReference>
<dbReference type="EMBL" id="JBAMMX010000025">
    <property type="protein sequence ID" value="KAK6914999.1"/>
    <property type="molecule type" value="Genomic_DNA"/>
</dbReference>
<dbReference type="InterPro" id="IPR015915">
    <property type="entry name" value="Kelch-typ_b-propeller"/>
</dbReference>
<evidence type="ECO:0000313" key="2">
    <source>
        <dbReference type="EMBL" id="KAK6914999.1"/>
    </source>
</evidence>
<protein>
    <submittedName>
        <fullName evidence="2">F-box domain</fullName>
    </submittedName>
</protein>
<dbReference type="Gene3D" id="1.20.1280.50">
    <property type="match status" value="1"/>
</dbReference>
<keyword evidence="3" id="KW-1185">Reference proteome</keyword>
<accession>A0AAN8YTU2</accession>
<dbReference type="InterPro" id="IPR006652">
    <property type="entry name" value="Kelch_1"/>
</dbReference>
<sequence>MWNHLPFDILANIFSYLPPHSLACANAVCRHWHACATAWPLQPRQHPPWFMALPARNCELGCLAHNPVCDSWVELPLDFVPNPVRPVGSKEGLVLFRVQSSRNFRLAICNPFTQEYRQLPMLNVERSSPAVGVVATNTGQSAPLSSYKSQSAPLSSYKIYVAGGMSERPGSIATYEPMLEMYDSDHDKWQILGPMPIEFAVRLTVWTPNDNVYSEGKLYWMTSARAYSIMCFDIGTNTWKELKVPMADRLEFAALVQQTGKLTLVGGIGGGDACVWQLSEGNKWDLIQKVPYVIKRKLLGENASWEHTNCVGSDKAIYLYKDVWSGMAVWREVENGRWEWFWIEGYSVRGKSKRLQNFPLKGLLLHPNLAHFVSIENK</sequence>
<dbReference type="InterPro" id="IPR036047">
    <property type="entry name" value="F-box-like_dom_sf"/>
</dbReference>
<organism evidence="2 3">
    <name type="scientific">Dillenia turbinata</name>
    <dbReference type="NCBI Taxonomy" id="194707"/>
    <lineage>
        <taxon>Eukaryota</taxon>
        <taxon>Viridiplantae</taxon>
        <taxon>Streptophyta</taxon>
        <taxon>Embryophyta</taxon>
        <taxon>Tracheophyta</taxon>
        <taxon>Spermatophyta</taxon>
        <taxon>Magnoliopsida</taxon>
        <taxon>eudicotyledons</taxon>
        <taxon>Gunneridae</taxon>
        <taxon>Pentapetalae</taxon>
        <taxon>Dilleniales</taxon>
        <taxon>Dilleniaceae</taxon>
        <taxon>Dillenia</taxon>
    </lineage>
</organism>
<reference evidence="2 3" key="1">
    <citation type="submission" date="2023-12" db="EMBL/GenBank/DDBJ databases">
        <title>A high-quality genome assembly for Dillenia turbinata (Dilleniales).</title>
        <authorList>
            <person name="Chanderbali A."/>
        </authorList>
    </citation>
    <scope>NUCLEOTIDE SEQUENCE [LARGE SCALE GENOMIC DNA]</scope>
    <source>
        <strain evidence="2">LSX21</strain>
        <tissue evidence="2">Leaf</tissue>
    </source>
</reference>
<gene>
    <name evidence="2" type="ORF">RJ641_020116</name>
</gene>